<dbReference type="InterPro" id="IPR036094">
    <property type="entry name" value="NadA_sf"/>
</dbReference>
<comment type="pathway">
    <text evidence="2">Cofactor biosynthesis; NAD(+) biosynthesis; quinolinate from iminoaspartate: step 1/1.</text>
</comment>
<evidence type="ECO:0000256" key="10">
    <source>
        <dbReference type="NCBIfam" id="TIGR00550"/>
    </source>
</evidence>
<dbReference type="Gene3D" id="3.40.50.10800">
    <property type="entry name" value="NadA-like"/>
    <property type="match status" value="3"/>
</dbReference>
<evidence type="ECO:0000313" key="11">
    <source>
        <dbReference type="EMBL" id="OUJ18682.1"/>
    </source>
</evidence>
<dbReference type="SUPFAM" id="SSF142754">
    <property type="entry name" value="NadA-like"/>
    <property type="match status" value="1"/>
</dbReference>
<dbReference type="AlphaFoldDB" id="A0A1Y3GB45"/>
<keyword evidence="8" id="KW-0408">Iron</keyword>
<dbReference type="Proteomes" id="UP000195137">
    <property type="component" value="Unassembled WGS sequence"/>
</dbReference>
<evidence type="ECO:0000256" key="7">
    <source>
        <dbReference type="ARBA" id="ARBA00022723"/>
    </source>
</evidence>
<dbReference type="UniPathway" id="UPA00253">
    <property type="reaction ID" value="UER00327"/>
</dbReference>
<dbReference type="EC" id="2.5.1.72" evidence="3 10"/>
<dbReference type="NCBIfam" id="NF006878">
    <property type="entry name" value="PRK09375.1-2"/>
    <property type="match status" value="1"/>
</dbReference>
<keyword evidence="12" id="KW-1185">Reference proteome</keyword>
<evidence type="ECO:0000256" key="1">
    <source>
        <dbReference type="ARBA" id="ARBA00001966"/>
    </source>
</evidence>
<dbReference type="PANTHER" id="PTHR30573:SF0">
    <property type="entry name" value="QUINOLINATE SYNTHASE, CHLOROPLASTIC"/>
    <property type="match status" value="1"/>
</dbReference>
<sequence>MECDLFEEILDLKKEMDAVVLAHNYQVGEVHRVADFVGDSLGLALKSRSVDAEYVVFAGVDFMAETAAVLNPDKKVLLPSKEASCPMAGMLSRESLCKAKEKHPDAEVVMYVNTSAEVRAESDVTCTSSNAVEVIDNLDCEEVIFGPDRNLGWYVEKETDKDVFVVPDDGHCYVHNVFQPQDVDEVRDRFSDAVVLVHPESKPVVQEKADYLCSTGQMIDFVGSSKKDKFVIGTEVGLVERLRFLFPDKTFIPLSDKAVCREMKKNSLKKILWSLENRGFLVEVSDVVADKVRVSTERMFELTGVDDVK</sequence>
<evidence type="ECO:0000256" key="5">
    <source>
        <dbReference type="ARBA" id="ARBA00022642"/>
    </source>
</evidence>
<dbReference type="NCBIfam" id="TIGR00550">
    <property type="entry name" value="nadA"/>
    <property type="match status" value="1"/>
</dbReference>
<dbReference type="OrthoDB" id="5931at2157"/>
<evidence type="ECO:0000256" key="6">
    <source>
        <dbReference type="ARBA" id="ARBA00022679"/>
    </source>
</evidence>
<keyword evidence="4" id="KW-0004">4Fe-4S</keyword>
<evidence type="ECO:0000256" key="3">
    <source>
        <dbReference type="ARBA" id="ARBA00012669"/>
    </source>
</evidence>
<keyword evidence="7" id="KW-0479">Metal-binding</keyword>
<protein>
    <recommendedName>
        <fullName evidence="3 10">Quinolinate synthase</fullName>
        <ecNumber evidence="3 10">2.5.1.72</ecNumber>
    </recommendedName>
</protein>
<dbReference type="EMBL" id="MRZU01000003">
    <property type="protein sequence ID" value="OUJ18682.1"/>
    <property type="molecule type" value="Genomic_DNA"/>
</dbReference>
<dbReference type="RefSeq" id="WP_086636752.1">
    <property type="nucleotide sequence ID" value="NZ_MRZU01000003.1"/>
</dbReference>
<evidence type="ECO:0000256" key="9">
    <source>
        <dbReference type="ARBA" id="ARBA00023014"/>
    </source>
</evidence>
<keyword evidence="5" id="KW-0662">Pyridine nucleotide biosynthesis</keyword>
<accession>A0A1Y3GB45</accession>
<reference evidence="11 12" key="1">
    <citation type="submission" date="2016-12" db="EMBL/GenBank/DDBJ databases">
        <title>Discovery of methanogenic haloarchaea.</title>
        <authorList>
            <person name="Sorokin D.Y."/>
            <person name="Makarova K.S."/>
            <person name="Abbas B."/>
            <person name="Ferrer M."/>
            <person name="Golyshin P.N."/>
        </authorList>
    </citation>
    <scope>NUCLEOTIDE SEQUENCE [LARGE SCALE GENOMIC DNA]</scope>
    <source>
        <strain evidence="11">AMET1</strain>
    </source>
</reference>
<comment type="caution">
    <text evidence="11">The sequence shown here is derived from an EMBL/GenBank/DDBJ whole genome shotgun (WGS) entry which is preliminary data.</text>
</comment>
<organism evidence="11 12">
    <name type="scientific">Methanonatronarchaeum thermophilum</name>
    <dbReference type="NCBI Taxonomy" id="1927129"/>
    <lineage>
        <taxon>Archaea</taxon>
        <taxon>Methanobacteriati</taxon>
        <taxon>Methanobacteriota</taxon>
        <taxon>Methanonatronarchaeia</taxon>
        <taxon>Methanonatronarchaeales</taxon>
        <taxon>Methanonatronarchaeaceae</taxon>
        <taxon>Methanonatronarchaeum</taxon>
    </lineage>
</organism>
<dbReference type="GO" id="GO:0008987">
    <property type="term" value="F:quinolinate synthetase A activity"/>
    <property type="evidence" value="ECO:0007669"/>
    <property type="project" value="UniProtKB-UniRule"/>
</dbReference>
<dbReference type="Pfam" id="PF02445">
    <property type="entry name" value="NadA"/>
    <property type="match status" value="1"/>
</dbReference>
<comment type="cofactor">
    <cofactor evidence="1">
        <name>[4Fe-4S] cluster</name>
        <dbReference type="ChEBI" id="CHEBI:49883"/>
    </cofactor>
</comment>
<dbReference type="GO" id="GO:0051539">
    <property type="term" value="F:4 iron, 4 sulfur cluster binding"/>
    <property type="evidence" value="ECO:0007669"/>
    <property type="project" value="UniProtKB-KW"/>
</dbReference>
<dbReference type="PANTHER" id="PTHR30573">
    <property type="entry name" value="QUINOLINATE SYNTHETASE A"/>
    <property type="match status" value="1"/>
</dbReference>
<name>A0A1Y3GB45_9EURY</name>
<dbReference type="GO" id="GO:0046872">
    <property type="term" value="F:metal ion binding"/>
    <property type="evidence" value="ECO:0007669"/>
    <property type="project" value="UniProtKB-KW"/>
</dbReference>
<dbReference type="GO" id="GO:0034628">
    <property type="term" value="P:'de novo' NAD+ biosynthetic process from L-aspartate"/>
    <property type="evidence" value="ECO:0007669"/>
    <property type="project" value="TreeGrafter"/>
</dbReference>
<evidence type="ECO:0000256" key="4">
    <source>
        <dbReference type="ARBA" id="ARBA00022485"/>
    </source>
</evidence>
<evidence type="ECO:0000313" key="12">
    <source>
        <dbReference type="Proteomes" id="UP000195137"/>
    </source>
</evidence>
<keyword evidence="9" id="KW-0411">Iron-sulfur</keyword>
<keyword evidence="6" id="KW-0808">Transferase</keyword>
<dbReference type="InterPro" id="IPR003473">
    <property type="entry name" value="NadA"/>
</dbReference>
<evidence type="ECO:0000256" key="8">
    <source>
        <dbReference type="ARBA" id="ARBA00023004"/>
    </source>
</evidence>
<evidence type="ECO:0000256" key="2">
    <source>
        <dbReference type="ARBA" id="ARBA00005065"/>
    </source>
</evidence>
<proteinExistence type="predicted"/>
<gene>
    <name evidence="11" type="ORF">AMET1_0330</name>
</gene>